<dbReference type="InterPro" id="IPR025724">
    <property type="entry name" value="GAG-pre-integrase_dom"/>
</dbReference>
<sequence length="108" mass="12001">MKDNHKGATLLQASSRDSVYPFRAAYQQPSSLALKTALVSGPVWHNRLGHCGDRVLSTLRKNNLISNASTFSHNCVSCKLGKSHCIPFDDVIHNFTTPLQLIHSDVWQ</sequence>
<dbReference type="Proteomes" id="UP001152523">
    <property type="component" value="Unassembled WGS sequence"/>
</dbReference>
<reference evidence="2" key="1">
    <citation type="submission" date="2022-07" db="EMBL/GenBank/DDBJ databases">
        <authorList>
            <person name="Macas J."/>
            <person name="Novak P."/>
            <person name="Neumann P."/>
        </authorList>
    </citation>
    <scope>NUCLEOTIDE SEQUENCE</scope>
</reference>
<protein>
    <recommendedName>
        <fullName evidence="1">GAG-pre-integrase domain-containing protein</fullName>
    </recommendedName>
</protein>
<dbReference type="EMBL" id="CAMAPF010000073">
    <property type="protein sequence ID" value="CAH9092293.1"/>
    <property type="molecule type" value="Genomic_DNA"/>
</dbReference>
<organism evidence="2 3">
    <name type="scientific">Cuscuta epithymum</name>
    <dbReference type="NCBI Taxonomy" id="186058"/>
    <lineage>
        <taxon>Eukaryota</taxon>
        <taxon>Viridiplantae</taxon>
        <taxon>Streptophyta</taxon>
        <taxon>Embryophyta</taxon>
        <taxon>Tracheophyta</taxon>
        <taxon>Spermatophyta</taxon>
        <taxon>Magnoliopsida</taxon>
        <taxon>eudicotyledons</taxon>
        <taxon>Gunneridae</taxon>
        <taxon>Pentapetalae</taxon>
        <taxon>asterids</taxon>
        <taxon>lamiids</taxon>
        <taxon>Solanales</taxon>
        <taxon>Convolvulaceae</taxon>
        <taxon>Cuscuteae</taxon>
        <taxon>Cuscuta</taxon>
        <taxon>Cuscuta subgen. Cuscuta</taxon>
    </lineage>
</organism>
<name>A0AAV0D3Z2_9ASTE</name>
<dbReference type="Pfam" id="PF13976">
    <property type="entry name" value="gag_pre-integrs"/>
    <property type="match status" value="1"/>
</dbReference>
<gene>
    <name evidence="2" type="ORF">CEPIT_LOCUS12043</name>
</gene>
<accession>A0AAV0D3Z2</accession>
<evidence type="ECO:0000259" key="1">
    <source>
        <dbReference type="Pfam" id="PF13976"/>
    </source>
</evidence>
<dbReference type="AlphaFoldDB" id="A0AAV0D3Z2"/>
<feature type="non-terminal residue" evidence="2">
    <location>
        <position position="108"/>
    </location>
</feature>
<comment type="caution">
    <text evidence="2">The sequence shown here is derived from an EMBL/GenBank/DDBJ whole genome shotgun (WGS) entry which is preliminary data.</text>
</comment>
<keyword evidence="3" id="KW-1185">Reference proteome</keyword>
<evidence type="ECO:0000313" key="2">
    <source>
        <dbReference type="EMBL" id="CAH9092293.1"/>
    </source>
</evidence>
<evidence type="ECO:0000313" key="3">
    <source>
        <dbReference type="Proteomes" id="UP001152523"/>
    </source>
</evidence>
<proteinExistence type="predicted"/>
<feature type="domain" description="GAG-pre-integrase" evidence="1">
    <location>
        <begin position="19"/>
        <end position="83"/>
    </location>
</feature>